<dbReference type="EMBL" id="GBXM01067906">
    <property type="protein sequence ID" value="JAH40671.1"/>
    <property type="molecule type" value="Transcribed_RNA"/>
</dbReference>
<organism evidence="1">
    <name type="scientific">Anguilla anguilla</name>
    <name type="common">European freshwater eel</name>
    <name type="synonym">Muraena anguilla</name>
    <dbReference type="NCBI Taxonomy" id="7936"/>
    <lineage>
        <taxon>Eukaryota</taxon>
        <taxon>Metazoa</taxon>
        <taxon>Chordata</taxon>
        <taxon>Craniata</taxon>
        <taxon>Vertebrata</taxon>
        <taxon>Euteleostomi</taxon>
        <taxon>Actinopterygii</taxon>
        <taxon>Neopterygii</taxon>
        <taxon>Teleostei</taxon>
        <taxon>Anguilliformes</taxon>
        <taxon>Anguillidae</taxon>
        <taxon>Anguilla</taxon>
    </lineage>
</organism>
<evidence type="ECO:0000313" key="1">
    <source>
        <dbReference type="EMBL" id="JAH40671.1"/>
    </source>
</evidence>
<proteinExistence type="predicted"/>
<sequence length="46" mass="5131">MHVEQGAAQQRTHISLGLSTLQNTTHLDLYMFASVVNGVMQLFDLN</sequence>
<accession>A0A0E9SH95</accession>
<reference evidence="1" key="1">
    <citation type="submission" date="2014-11" db="EMBL/GenBank/DDBJ databases">
        <authorList>
            <person name="Amaro Gonzalez C."/>
        </authorList>
    </citation>
    <scope>NUCLEOTIDE SEQUENCE</scope>
</reference>
<name>A0A0E9SH95_ANGAN</name>
<protein>
    <submittedName>
        <fullName evidence="1">Uncharacterized protein</fullName>
    </submittedName>
</protein>
<reference evidence="1" key="2">
    <citation type="journal article" date="2015" name="Fish Shellfish Immunol.">
        <title>Early steps in the European eel (Anguilla anguilla)-Vibrio vulnificus interaction in the gills: Role of the RtxA13 toxin.</title>
        <authorList>
            <person name="Callol A."/>
            <person name="Pajuelo D."/>
            <person name="Ebbesson L."/>
            <person name="Teles M."/>
            <person name="MacKenzie S."/>
            <person name="Amaro C."/>
        </authorList>
    </citation>
    <scope>NUCLEOTIDE SEQUENCE</scope>
</reference>
<dbReference type="AlphaFoldDB" id="A0A0E9SH95"/>